<dbReference type="InterPro" id="IPR012184">
    <property type="entry name" value="Bifunc_Mopterin-bd"/>
</dbReference>
<dbReference type="Proteomes" id="UP000528286">
    <property type="component" value="Unassembled WGS sequence"/>
</dbReference>
<feature type="domain" description="MobA-like NTP transferase" evidence="2">
    <location>
        <begin position="347"/>
        <end position="509"/>
    </location>
</feature>
<dbReference type="InterPro" id="IPR025877">
    <property type="entry name" value="MobA-like_NTP_Trfase"/>
</dbReference>
<comment type="caution">
    <text evidence="3">The sequence shown here is derived from an EMBL/GenBank/DDBJ whole genome shotgun (WGS) entry which is preliminary data.</text>
</comment>
<protein>
    <submittedName>
        <fullName evidence="3">Molybdenum cofactor cytidylyltransferase</fullName>
        <ecNumber evidence="3">2.7.7.76</ecNumber>
    </submittedName>
</protein>
<name>A0A7W6NKQ6_9HYPH</name>
<dbReference type="Pfam" id="PF12804">
    <property type="entry name" value="NTP_transf_3"/>
    <property type="match status" value="1"/>
</dbReference>
<dbReference type="CDD" id="cd03522">
    <property type="entry name" value="MoeA_like"/>
    <property type="match status" value="1"/>
</dbReference>
<dbReference type="InterPro" id="IPR029044">
    <property type="entry name" value="Nucleotide-diphossugar_trans"/>
</dbReference>
<dbReference type="AlphaFoldDB" id="A0A7W6NKQ6"/>
<dbReference type="SUPFAM" id="SSF53218">
    <property type="entry name" value="Molybdenum cofactor biosynthesis proteins"/>
    <property type="match status" value="1"/>
</dbReference>
<evidence type="ECO:0000256" key="1">
    <source>
        <dbReference type="ARBA" id="ARBA00022842"/>
    </source>
</evidence>
<keyword evidence="4" id="KW-1185">Reference proteome</keyword>
<dbReference type="Gene3D" id="3.40.980.10">
    <property type="entry name" value="MoaB/Mog-like domain"/>
    <property type="match status" value="1"/>
</dbReference>
<accession>A0A7W6NKQ6</accession>
<keyword evidence="1" id="KW-0460">Magnesium</keyword>
<dbReference type="PANTHER" id="PTHR43777:SF1">
    <property type="entry name" value="MOLYBDENUM COFACTOR CYTIDYLYLTRANSFERASE"/>
    <property type="match status" value="1"/>
</dbReference>
<dbReference type="PIRSF" id="PIRSF036626">
    <property type="entry name" value="MPTBd_MobAlike"/>
    <property type="match status" value="1"/>
</dbReference>
<keyword evidence="3" id="KW-0548">Nucleotidyltransferase</keyword>
<dbReference type="GO" id="GO:0061602">
    <property type="term" value="F:molybdenum cofactor cytidylyltransferase activity"/>
    <property type="evidence" value="ECO:0007669"/>
    <property type="project" value="UniProtKB-EC"/>
</dbReference>
<dbReference type="InterPro" id="IPR036425">
    <property type="entry name" value="MoaB/Mog-like_dom_sf"/>
</dbReference>
<evidence type="ECO:0000313" key="3">
    <source>
        <dbReference type="EMBL" id="MBB4064660.1"/>
    </source>
</evidence>
<dbReference type="PANTHER" id="PTHR43777">
    <property type="entry name" value="MOLYBDENUM COFACTOR CYTIDYLYLTRANSFERASE"/>
    <property type="match status" value="1"/>
</dbReference>
<gene>
    <name evidence="3" type="ORF">GGR23_001847</name>
</gene>
<proteinExistence type="predicted"/>
<keyword evidence="3" id="KW-0808">Transferase</keyword>
<evidence type="ECO:0000313" key="4">
    <source>
        <dbReference type="Proteomes" id="UP000528286"/>
    </source>
</evidence>
<dbReference type="EMBL" id="JACIEZ010000003">
    <property type="protein sequence ID" value="MBB4064660.1"/>
    <property type="molecule type" value="Genomic_DNA"/>
</dbReference>
<reference evidence="3 4" key="1">
    <citation type="submission" date="2020-08" db="EMBL/GenBank/DDBJ databases">
        <title>Genomic Encyclopedia of Type Strains, Phase IV (KMG-IV): sequencing the most valuable type-strain genomes for metagenomic binning, comparative biology and taxonomic classification.</title>
        <authorList>
            <person name="Goeker M."/>
        </authorList>
    </citation>
    <scope>NUCLEOTIDE SEQUENCE [LARGE SCALE GENOMIC DNA]</scope>
    <source>
        <strain evidence="3 4">DSM 29853</strain>
    </source>
</reference>
<dbReference type="RefSeq" id="WP_183365912.1">
    <property type="nucleotide sequence ID" value="NZ_JACIEZ010000003.1"/>
</dbReference>
<sequence length="542" mass="56513">MRFGSFSLTEGEGLVLAHSVRVADLSFPKGHRLTQGEAERLQACGVNEVIAVRLEPGDLGEDAAAQRIASAFPGSHHRVTQAATGRVNVHATANGLFIADREAVHRLNRIDPAITFACLESHVPVADGEMVGTVKIIPLAVAESRVAEAEGLLAGSRPFDVLPFRPHAVTLIATELPGLKPSVMDKTARVLARRLHPSGSSIVREIRVPHRAEAVAAVIRTPVGERERDRLVVIFGASALTDFDDVIPAAVRAAGGRVIHAGLPVDPGNLLVLGEVAGVPVIGAPGCARSPAENGFDWVLNRILAGRMPEPDDLTGWGVGGLLKEIPIRPSPREATEPPPEKLRVAGLVLAAGRASRMGNGGHKLLAEFSGEPLVRRSTRIVQQGRVDCVAVVTGFRAEEIRAALGGLGAVIAHNPDYTSGMASSLATGLDLPAVADADGVLVMLADMPGVSANDIGTLVDTFRAEGGRAVVRAVSAGKRGNPVVLPKALFPALRRLEGDSGARTIIETSGLPVVDVEIGEAAHLDVDTPEAVLEAGGILKG</sequence>
<dbReference type="CDD" id="cd04182">
    <property type="entry name" value="GT_2_like_f"/>
    <property type="match status" value="1"/>
</dbReference>
<dbReference type="EC" id="2.7.7.76" evidence="3"/>
<evidence type="ECO:0000259" key="2">
    <source>
        <dbReference type="Pfam" id="PF12804"/>
    </source>
</evidence>
<organism evidence="3 4">
    <name type="scientific">Gellertiella hungarica</name>
    <dbReference type="NCBI Taxonomy" id="1572859"/>
    <lineage>
        <taxon>Bacteria</taxon>
        <taxon>Pseudomonadati</taxon>
        <taxon>Pseudomonadota</taxon>
        <taxon>Alphaproteobacteria</taxon>
        <taxon>Hyphomicrobiales</taxon>
        <taxon>Rhizobiaceae</taxon>
        <taxon>Gellertiella</taxon>
    </lineage>
</organism>
<dbReference type="SUPFAM" id="SSF53448">
    <property type="entry name" value="Nucleotide-diphospho-sugar transferases"/>
    <property type="match status" value="1"/>
</dbReference>
<dbReference type="Gene3D" id="3.90.550.10">
    <property type="entry name" value="Spore Coat Polysaccharide Biosynthesis Protein SpsA, Chain A"/>
    <property type="match status" value="1"/>
</dbReference>